<protein>
    <recommendedName>
        <fullName evidence="8">AP2/ERF domain-containing protein</fullName>
    </recommendedName>
</protein>
<dbReference type="InterPro" id="IPR051032">
    <property type="entry name" value="AP2/ERF_TF_ERF_subfamily"/>
</dbReference>
<evidence type="ECO:0000256" key="2">
    <source>
        <dbReference type="ARBA" id="ARBA00023015"/>
    </source>
</evidence>
<dbReference type="InterPro" id="IPR001471">
    <property type="entry name" value="AP2/ERF_dom"/>
</dbReference>
<dbReference type="InterPro" id="IPR016177">
    <property type="entry name" value="DNA-bd_dom_sf"/>
</dbReference>
<organism evidence="9">
    <name type="scientific">Pinus taeda</name>
    <name type="common">Loblolly pine</name>
    <dbReference type="NCBI Taxonomy" id="3352"/>
    <lineage>
        <taxon>Eukaryota</taxon>
        <taxon>Viridiplantae</taxon>
        <taxon>Streptophyta</taxon>
        <taxon>Embryophyta</taxon>
        <taxon>Tracheophyta</taxon>
        <taxon>Spermatophyta</taxon>
        <taxon>Pinopsida</taxon>
        <taxon>Pinidae</taxon>
        <taxon>Conifers I</taxon>
        <taxon>Pinales</taxon>
        <taxon>Pinaceae</taxon>
        <taxon>Pinus</taxon>
        <taxon>Pinus subgen. Pinus</taxon>
    </lineage>
</organism>
<dbReference type="PANTHER" id="PTHR31985">
    <property type="entry name" value="ETHYLENE-RESPONSIVE TRANSCRIPTION FACTOR ERF042-RELATED"/>
    <property type="match status" value="1"/>
</dbReference>
<dbReference type="GO" id="GO:0005634">
    <property type="term" value="C:nucleus"/>
    <property type="evidence" value="ECO:0007669"/>
    <property type="project" value="UniProtKB-SubCell"/>
</dbReference>
<comment type="subcellular location">
    <subcellularLocation>
        <location evidence="1">Nucleus</location>
    </subcellularLocation>
</comment>
<dbReference type="SMART" id="SM00380">
    <property type="entry name" value="AP2"/>
    <property type="match status" value="1"/>
</dbReference>
<evidence type="ECO:0000259" key="8">
    <source>
        <dbReference type="PROSITE" id="PS51032"/>
    </source>
</evidence>
<feature type="non-terminal residue" evidence="9">
    <location>
        <position position="1"/>
    </location>
</feature>
<dbReference type="GO" id="GO:0003677">
    <property type="term" value="F:DNA binding"/>
    <property type="evidence" value="ECO:0007669"/>
    <property type="project" value="UniProtKB-KW"/>
</dbReference>
<evidence type="ECO:0000256" key="7">
    <source>
        <dbReference type="ARBA" id="ARBA00024343"/>
    </source>
</evidence>
<evidence type="ECO:0000313" key="9">
    <source>
        <dbReference type="EMBL" id="AFG55012.1"/>
    </source>
</evidence>
<feature type="non-terminal residue" evidence="9">
    <location>
        <position position="93"/>
    </location>
</feature>
<reference evidence="9" key="1">
    <citation type="submission" date="2008-08" db="EMBL/GenBank/DDBJ databases">
        <title>Nucleotide Diversity and Divergence in the Loblolly Pine Gene Space.</title>
        <authorList>
            <person name="Neale D.B."/>
            <person name="Wegrzyn J.L."/>
            <person name="Lee J.M."/>
            <person name="Eckert A.J."/>
            <person name="Liechty J.D."/>
            <person name="Stevens K.A."/>
            <person name="Langley C.H."/>
        </authorList>
    </citation>
    <scope>NUCLEOTIDE SEQUENCE</scope>
    <source>
        <strain evidence="9">5476</strain>
        <tissue evidence="9">Megagametophyte</tissue>
    </source>
</reference>
<dbReference type="AlphaFoldDB" id="H9VZ19"/>
<keyword evidence="4" id="KW-0010">Activator</keyword>
<dbReference type="SUPFAM" id="SSF54171">
    <property type="entry name" value="DNA-binding domain"/>
    <property type="match status" value="1"/>
</dbReference>
<evidence type="ECO:0000256" key="6">
    <source>
        <dbReference type="ARBA" id="ARBA00023242"/>
    </source>
</evidence>
<keyword evidence="5" id="KW-0804">Transcription</keyword>
<evidence type="ECO:0000256" key="1">
    <source>
        <dbReference type="ARBA" id="ARBA00004123"/>
    </source>
</evidence>
<accession>H9VZ19</accession>
<keyword evidence="3" id="KW-0238">DNA-binding</keyword>
<dbReference type="EMBL" id="FJ118864">
    <property type="protein sequence ID" value="AFG55012.1"/>
    <property type="molecule type" value="Genomic_DNA"/>
</dbReference>
<evidence type="ECO:0000256" key="5">
    <source>
        <dbReference type="ARBA" id="ARBA00023163"/>
    </source>
</evidence>
<dbReference type="GO" id="GO:0003700">
    <property type="term" value="F:DNA-binding transcription factor activity"/>
    <property type="evidence" value="ECO:0007669"/>
    <property type="project" value="InterPro"/>
</dbReference>
<evidence type="ECO:0000256" key="3">
    <source>
        <dbReference type="ARBA" id="ARBA00023125"/>
    </source>
</evidence>
<dbReference type="Gene3D" id="3.30.730.10">
    <property type="entry name" value="AP2/ERF domain"/>
    <property type="match status" value="1"/>
</dbReference>
<dbReference type="PANTHER" id="PTHR31985:SF231">
    <property type="entry name" value="ETHYLENE-RESPONSIVE TRANSCRIPTION FACTOR ERF014"/>
    <property type="match status" value="1"/>
</dbReference>
<keyword evidence="6" id="KW-0539">Nucleus</keyword>
<feature type="domain" description="AP2/ERF" evidence="8">
    <location>
        <begin position="1"/>
        <end position="36"/>
    </location>
</feature>
<gene>
    <name evidence="9" type="ORF">UMN_971_01</name>
</gene>
<proteinExistence type="inferred from homology"/>
<dbReference type="InterPro" id="IPR036955">
    <property type="entry name" value="AP2/ERF_dom_sf"/>
</dbReference>
<name>H9VZ19_PINTA</name>
<comment type="similarity">
    <text evidence="7">Belongs to the AP2/ERF transcription factor family. ERF subfamily.</text>
</comment>
<keyword evidence="2" id="KW-0805">Transcription regulation</keyword>
<sequence length="93" mass="9474">KTRIWLGSYSTAEAAARAYDAALICLKGSSAALNFPESATIIHLPQNCQLPLMSPRSIQKVAAAAAYGSASPAADIAGSNGVDCAAHSLQVSL</sequence>
<dbReference type="PROSITE" id="PS51032">
    <property type="entry name" value="AP2_ERF"/>
    <property type="match status" value="1"/>
</dbReference>
<evidence type="ECO:0000256" key="4">
    <source>
        <dbReference type="ARBA" id="ARBA00023159"/>
    </source>
</evidence>